<protein>
    <submittedName>
        <fullName evidence="1">Uncharacterized protein</fullName>
    </submittedName>
</protein>
<evidence type="ECO:0000313" key="1">
    <source>
        <dbReference type="EMBL" id="RZS34341.1"/>
    </source>
</evidence>
<dbReference type="Proteomes" id="UP000294257">
    <property type="component" value="Unassembled WGS sequence"/>
</dbReference>
<evidence type="ECO:0000313" key="2">
    <source>
        <dbReference type="Proteomes" id="UP000294257"/>
    </source>
</evidence>
<dbReference type="RefSeq" id="WP_130346715.1">
    <property type="nucleotide sequence ID" value="NZ_SGWQ01000009.1"/>
</dbReference>
<comment type="caution">
    <text evidence="1">The sequence shown here is derived from an EMBL/GenBank/DDBJ whole genome shotgun (WGS) entry which is preliminary data.</text>
</comment>
<proteinExistence type="predicted"/>
<keyword evidence="2" id="KW-1185">Reference proteome</keyword>
<gene>
    <name evidence="1" type="ORF">EV193_109128</name>
</gene>
<organism evidence="1 2">
    <name type="scientific">Herbihabitans rhizosphaerae</name>
    <dbReference type="NCBI Taxonomy" id="1872711"/>
    <lineage>
        <taxon>Bacteria</taxon>
        <taxon>Bacillati</taxon>
        <taxon>Actinomycetota</taxon>
        <taxon>Actinomycetes</taxon>
        <taxon>Pseudonocardiales</taxon>
        <taxon>Pseudonocardiaceae</taxon>
        <taxon>Herbihabitans</taxon>
    </lineage>
</organism>
<dbReference type="OrthoDB" id="3507155at2"/>
<dbReference type="EMBL" id="SGWQ01000009">
    <property type="protein sequence ID" value="RZS34341.1"/>
    <property type="molecule type" value="Genomic_DNA"/>
</dbReference>
<name>A0A4Q7KHG7_9PSEU</name>
<dbReference type="AlphaFoldDB" id="A0A4Q7KHG7"/>
<reference evidence="1 2" key="1">
    <citation type="submission" date="2019-02" db="EMBL/GenBank/DDBJ databases">
        <title>Genomic Encyclopedia of Type Strains, Phase IV (KMG-IV): sequencing the most valuable type-strain genomes for metagenomic binning, comparative biology and taxonomic classification.</title>
        <authorList>
            <person name="Goeker M."/>
        </authorList>
    </citation>
    <scope>NUCLEOTIDE SEQUENCE [LARGE SCALE GENOMIC DNA]</scope>
    <source>
        <strain evidence="1 2">DSM 101727</strain>
    </source>
</reference>
<sequence>MALDFAFMRMPLRSDGVPIQDVVGALGFAWNQRDDFIDLVRECNPATRIGYFRGVNSFRFGNQPYVFSPYFDNDARAGLDLAAED</sequence>
<accession>A0A4Q7KHG7</accession>